<dbReference type="PANTHER" id="PTHR28602:SF1">
    <property type="entry name" value="ENDOTHELIAL CELL-SPECIFIC CHEMOTAXIS REGULATOR"/>
    <property type="match status" value="1"/>
</dbReference>
<dbReference type="AlphaFoldDB" id="A0A5N5M373"/>
<feature type="chain" id="PRO_5024289439" description="Endothelial cell-specific chemotaxis regulator" evidence="2">
    <location>
        <begin position="20"/>
        <end position="146"/>
    </location>
</feature>
<evidence type="ECO:0000313" key="4">
    <source>
        <dbReference type="Proteomes" id="UP000327468"/>
    </source>
</evidence>
<evidence type="ECO:0000256" key="2">
    <source>
        <dbReference type="SAM" id="SignalP"/>
    </source>
</evidence>
<proteinExistence type="predicted"/>
<protein>
    <recommendedName>
        <fullName evidence="5">Endothelial cell-specific chemotaxis regulator</fullName>
    </recommendedName>
</protein>
<dbReference type="InterPro" id="IPR026247">
    <property type="entry name" value="ECSCR"/>
</dbReference>
<comment type="caution">
    <text evidence="3">The sequence shown here is derived from an EMBL/GenBank/DDBJ whole genome shotgun (WGS) entry which is preliminary data.</text>
</comment>
<accession>A0A5N5M373</accession>
<dbReference type="PANTHER" id="PTHR28602">
    <property type="entry name" value="ENDOTHELIAL CELL-SPECIFIC CHEMOTAXIS REGULATOR"/>
    <property type="match status" value="1"/>
</dbReference>
<keyword evidence="4" id="KW-1185">Reference proteome</keyword>
<gene>
    <name evidence="3" type="ORF">PHYPO_G00059930</name>
</gene>
<dbReference type="EMBL" id="VFJC01000016">
    <property type="protein sequence ID" value="KAB5548811.1"/>
    <property type="molecule type" value="Genomic_DNA"/>
</dbReference>
<dbReference type="OrthoDB" id="8960225at2759"/>
<keyword evidence="1" id="KW-0812">Transmembrane</keyword>
<feature type="transmembrane region" description="Helical" evidence="1">
    <location>
        <begin position="57"/>
        <end position="79"/>
    </location>
</feature>
<keyword evidence="1" id="KW-0472">Membrane</keyword>
<evidence type="ECO:0008006" key="5">
    <source>
        <dbReference type="Google" id="ProtNLM"/>
    </source>
</evidence>
<organism evidence="3 4">
    <name type="scientific">Pangasianodon hypophthalmus</name>
    <name type="common">Striped catfish</name>
    <name type="synonym">Helicophagus hypophthalmus</name>
    <dbReference type="NCBI Taxonomy" id="310915"/>
    <lineage>
        <taxon>Eukaryota</taxon>
        <taxon>Metazoa</taxon>
        <taxon>Chordata</taxon>
        <taxon>Craniata</taxon>
        <taxon>Vertebrata</taxon>
        <taxon>Euteleostomi</taxon>
        <taxon>Actinopterygii</taxon>
        <taxon>Neopterygii</taxon>
        <taxon>Teleostei</taxon>
        <taxon>Ostariophysi</taxon>
        <taxon>Siluriformes</taxon>
        <taxon>Pangasiidae</taxon>
        <taxon>Pangasianodon</taxon>
    </lineage>
</organism>
<sequence>MALLLSPFIVLCVSVSLVAVSQDNITSSSGLNVTLPPSSPDAGAKPTQTPDNGLTTLAFGVMSFILILIIVMVILVTAVNLRGRCHNTKEEGVKSYGSVISEGHISNIGERESIMLVSMRTINTDTDTDSPRISSIYSTALDNEDQ</sequence>
<reference evidence="3 4" key="1">
    <citation type="submission" date="2019-06" db="EMBL/GenBank/DDBJ databases">
        <title>A chromosome-scale genome assembly of the striped catfish, Pangasianodon hypophthalmus.</title>
        <authorList>
            <person name="Wen M."/>
            <person name="Zahm M."/>
            <person name="Roques C."/>
            <person name="Cabau C."/>
            <person name="Klopp C."/>
            <person name="Donnadieu C."/>
            <person name="Jouanno E."/>
            <person name="Avarre J.-C."/>
            <person name="Campet M."/>
            <person name="Ha T.T.T."/>
            <person name="Dugue R."/>
            <person name="Lampietro C."/>
            <person name="Louis A."/>
            <person name="Herpin A."/>
            <person name="Echchiki A."/>
            <person name="Berthelot C."/>
            <person name="Parey E."/>
            <person name="Roest-Crollius H."/>
            <person name="Braasch I."/>
            <person name="Postlethwait J."/>
            <person name="Bobe J."/>
            <person name="Montfort J."/>
            <person name="Bouchez O."/>
            <person name="Begum T."/>
            <person name="Schartl M."/>
            <person name="Guiguen Y."/>
        </authorList>
    </citation>
    <scope>NUCLEOTIDE SEQUENCE [LARGE SCALE GENOMIC DNA]</scope>
    <source>
        <strain evidence="3 4">Indonesia</strain>
        <tissue evidence="3">Blood</tissue>
    </source>
</reference>
<evidence type="ECO:0000313" key="3">
    <source>
        <dbReference type="EMBL" id="KAB5548811.1"/>
    </source>
</evidence>
<keyword evidence="1" id="KW-1133">Transmembrane helix</keyword>
<dbReference type="Proteomes" id="UP000327468">
    <property type="component" value="Chromosome 15"/>
</dbReference>
<evidence type="ECO:0000256" key="1">
    <source>
        <dbReference type="SAM" id="Phobius"/>
    </source>
</evidence>
<dbReference type="Pfam" id="PF15820">
    <property type="entry name" value="ECSCR"/>
    <property type="match status" value="1"/>
</dbReference>
<feature type="signal peptide" evidence="2">
    <location>
        <begin position="1"/>
        <end position="19"/>
    </location>
</feature>
<keyword evidence="2" id="KW-0732">Signal</keyword>
<dbReference type="PRINTS" id="PR02069">
    <property type="entry name" value="ECCREGULATOR"/>
</dbReference>
<name>A0A5N5M373_PANHP</name>